<dbReference type="AlphaFoldDB" id="A0ABD5V4S4"/>
<gene>
    <name evidence="8" type="ORF">ACFQGH_15310</name>
</gene>
<feature type="transmembrane region" description="Helical" evidence="7">
    <location>
        <begin position="196"/>
        <end position="216"/>
    </location>
</feature>
<dbReference type="NCBIfam" id="TIGR00765">
    <property type="entry name" value="yihY_not_rbn"/>
    <property type="match status" value="1"/>
</dbReference>
<feature type="transmembrane region" description="Helical" evidence="7">
    <location>
        <begin position="129"/>
        <end position="155"/>
    </location>
</feature>
<dbReference type="PANTHER" id="PTHR30213">
    <property type="entry name" value="INNER MEMBRANE PROTEIN YHJD"/>
    <property type="match status" value="1"/>
</dbReference>
<feature type="compositionally biased region" description="Polar residues" evidence="6">
    <location>
        <begin position="280"/>
        <end position="290"/>
    </location>
</feature>
<dbReference type="InterPro" id="IPR017039">
    <property type="entry name" value="Virul_fac_BrkB"/>
</dbReference>
<dbReference type="PANTHER" id="PTHR30213:SF0">
    <property type="entry name" value="UPF0761 MEMBRANE PROTEIN YIHY"/>
    <property type="match status" value="1"/>
</dbReference>
<evidence type="ECO:0000256" key="1">
    <source>
        <dbReference type="ARBA" id="ARBA00004651"/>
    </source>
</evidence>
<keyword evidence="3 7" id="KW-0812">Transmembrane</keyword>
<proteinExistence type="predicted"/>
<evidence type="ECO:0000256" key="6">
    <source>
        <dbReference type="SAM" id="MobiDB-lite"/>
    </source>
</evidence>
<evidence type="ECO:0000313" key="8">
    <source>
        <dbReference type="EMBL" id="MFC6906563.1"/>
    </source>
</evidence>
<name>A0ABD5V4S4_9EURY</name>
<keyword evidence="4 7" id="KW-1133">Transmembrane helix</keyword>
<evidence type="ECO:0000256" key="3">
    <source>
        <dbReference type="ARBA" id="ARBA00022692"/>
    </source>
</evidence>
<feature type="transmembrane region" description="Helical" evidence="7">
    <location>
        <begin position="228"/>
        <end position="256"/>
    </location>
</feature>
<dbReference type="RefSeq" id="WP_340605134.1">
    <property type="nucleotide sequence ID" value="NZ_JBBMXV010000004.1"/>
</dbReference>
<organism evidence="8 9">
    <name type="scientific">Halalkalicoccus tibetensis</name>
    <dbReference type="NCBI Taxonomy" id="175632"/>
    <lineage>
        <taxon>Archaea</taxon>
        <taxon>Methanobacteriati</taxon>
        <taxon>Methanobacteriota</taxon>
        <taxon>Stenosarchaea group</taxon>
        <taxon>Halobacteria</taxon>
        <taxon>Halobacteriales</taxon>
        <taxon>Halococcaceae</taxon>
        <taxon>Halalkalicoccus</taxon>
    </lineage>
</organism>
<keyword evidence="9" id="KW-1185">Reference proteome</keyword>
<keyword evidence="2" id="KW-1003">Cell membrane</keyword>
<comment type="subcellular location">
    <subcellularLocation>
        <location evidence="1">Cell membrane</location>
        <topology evidence="1">Multi-pass membrane protein</topology>
    </subcellularLocation>
</comment>
<dbReference type="Proteomes" id="UP001596312">
    <property type="component" value="Unassembled WGS sequence"/>
</dbReference>
<comment type="caution">
    <text evidence="8">The sequence shown here is derived from an EMBL/GenBank/DDBJ whole genome shotgun (WGS) entry which is preliminary data.</text>
</comment>
<evidence type="ECO:0000256" key="4">
    <source>
        <dbReference type="ARBA" id="ARBA00022989"/>
    </source>
</evidence>
<evidence type="ECO:0000256" key="5">
    <source>
        <dbReference type="ARBA" id="ARBA00023136"/>
    </source>
</evidence>
<evidence type="ECO:0000313" key="9">
    <source>
        <dbReference type="Proteomes" id="UP001596312"/>
    </source>
</evidence>
<accession>A0ABD5V4S4</accession>
<sequence>MSRIDNGIAIGRGVIEEAQNDQITFLAASIAYYAFTSIIPLLLFLFLIASIVGGQELANQAIDQASEYLAPAGQDAIDDAITGEEGRGGATIAGFLVLLWSASRLFRGLDTAFSIVYDAGLEKSIIGQLINAVIVFGAIIIAAMGMIALGTVLVVLPDVPFGFFTPLFLIAGLTLVFLPMYYFLPDIETISVRQALPGSFLAATGWTILHTLFGLYASNAGQYDAYGVVGAILLLLTWLYVGGIIIILGALLNYVLMDREGELPDDAEAADRSPLASAGPENTANSDSSG</sequence>
<reference evidence="8 9" key="1">
    <citation type="journal article" date="2019" name="Int. J. Syst. Evol. Microbiol.">
        <title>The Global Catalogue of Microorganisms (GCM) 10K type strain sequencing project: providing services to taxonomists for standard genome sequencing and annotation.</title>
        <authorList>
            <consortium name="The Broad Institute Genomics Platform"/>
            <consortium name="The Broad Institute Genome Sequencing Center for Infectious Disease"/>
            <person name="Wu L."/>
            <person name="Ma J."/>
        </authorList>
    </citation>
    <scope>NUCLEOTIDE SEQUENCE [LARGE SCALE GENOMIC DNA]</scope>
    <source>
        <strain evidence="8 9">CGMCC 1.3240</strain>
    </source>
</reference>
<feature type="transmembrane region" description="Helical" evidence="7">
    <location>
        <begin position="161"/>
        <end position="184"/>
    </location>
</feature>
<dbReference type="GO" id="GO:0005886">
    <property type="term" value="C:plasma membrane"/>
    <property type="evidence" value="ECO:0007669"/>
    <property type="project" value="UniProtKB-SubCell"/>
</dbReference>
<evidence type="ECO:0000256" key="2">
    <source>
        <dbReference type="ARBA" id="ARBA00022475"/>
    </source>
</evidence>
<evidence type="ECO:0000256" key="7">
    <source>
        <dbReference type="SAM" id="Phobius"/>
    </source>
</evidence>
<protein>
    <submittedName>
        <fullName evidence="8">YihY/virulence factor BrkB family protein</fullName>
    </submittedName>
</protein>
<feature type="transmembrane region" description="Helical" evidence="7">
    <location>
        <begin position="30"/>
        <end position="52"/>
    </location>
</feature>
<feature type="region of interest" description="Disordered" evidence="6">
    <location>
        <begin position="266"/>
        <end position="290"/>
    </location>
</feature>
<keyword evidence="5 7" id="KW-0472">Membrane</keyword>
<dbReference type="Pfam" id="PF03631">
    <property type="entry name" value="Virul_fac_BrkB"/>
    <property type="match status" value="1"/>
</dbReference>
<dbReference type="EMBL" id="JBHSXQ010000004">
    <property type="protein sequence ID" value="MFC6906563.1"/>
    <property type="molecule type" value="Genomic_DNA"/>
</dbReference>
<dbReference type="PIRSF" id="PIRSF035875">
    <property type="entry name" value="RNase_BN"/>
    <property type="match status" value="1"/>
</dbReference>